<reference evidence="2 3" key="1">
    <citation type="submission" date="2017-04" db="EMBL/GenBank/DDBJ databases">
        <title>The new phylogeny of genus Mycobacterium.</title>
        <authorList>
            <person name="Tortoli E."/>
            <person name="Trovato A."/>
            <person name="Cirillo D.M."/>
        </authorList>
    </citation>
    <scope>NUCLEOTIDE SEQUENCE [LARGE SCALE GENOMIC DNA]</scope>
    <source>
        <strain evidence="2 3">KCTC 19819</strain>
    </source>
</reference>
<keyword evidence="1" id="KW-1133">Transmembrane helix</keyword>
<dbReference type="AlphaFoldDB" id="A0AA91PER2"/>
<feature type="transmembrane region" description="Helical" evidence="1">
    <location>
        <begin position="101"/>
        <end position="121"/>
    </location>
</feature>
<feature type="transmembrane region" description="Helical" evidence="1">
    <location>
        <begin position="31"/>
        <end position="55"/>
    </location>
</feature>
<feature type="transmembrane region" description="Helical" evidence="1">
    <location>
        <begin position="62"/>
        <end position="81"/>
    </location>
</feature>
<evidence type="ECO:0000313" key="2">
    <source>
        <dbReference type="EMBL" id="OSC33932.1"/>
    </source>
</evidence>
<protein>
    <submittedName>
        <fullName evidence="2">Uncharacterized protein</fullName>
    </submittedName>
</protein>
<gene>
    <name evidence="2" type="ORF">B8W67_08810</name>
</gene>
<organism evidence="2 3">
    <name type="scientific">Mycolicibacillus koreensis</name>
    <dbReference type="NCBI Taxonomy" id="1069220"/>
    <lineage>
        <taxon>Bacteria</taxon>
        <taxon>Bacillati</taxon>
        <taxon>Actinomycetota</taxon>
        <taxon>Actinomycetes</taxon>
        <taxon>Mycobacteriales</taxon>
        <taxon>Mycobacteriaceae</taxon>
        <taxon>Mycolicibacillus</taxon>
    </lineage>
</organism>
<sequence>MSFLGALANILGALGNFSVASMPQFHGQNTGLFVVMGVVALAIAAALAVGGIMLLRRNPVGRMIIAIACGVVIVLALVGYLMAQALLNQAGLSASATMPSLLGRTIGSIVFPVVTMALALVPSTKNWCLAGRQTSGW</sequence>
<accession>A0AA91PER2</accession>
<keyword evidence="3" id="KW-1185">Reference proteome</keyword>
<comment type="caution">
    <text evidence="2">The sequence shown here is derived from an EMBL/GenBank/DDBJ whole genome shotgun (WGS) entry which is preliminary data.</text>
</comment>
<keyword evidence="1" id="KW-0812">Transmembrane</keyword>
<dbReference type="Proteomes" id="UP000193577">
    <property type="component" value="Unassembled WGS sequence"/>
</dbReference>
<proteinExistence type="predicted"/>
<dbReference type="EMBL" id="NCXO01000015">
    <property type="protein sequence ID" value="OSC33932.1"/>
    <property type="molecule type" value="Genomic_DNA"/>
</dbReference>
<keyword evidence="1" id="KW-0472">Membrane</keyword>
<evidence type="ECO:0000256" key="1">
    <source>
        <dbReference type="SAM" id="Phobius"/>
    </source>
</evidence>
<name>A0AA91PER2_9MYCO</name>
<evidence type="ECO:0000313" key="3">
    <source>
        <dbReference type="Proteomes" id="UP000193577"/>
    </source>
</evidence>